<organism evidence="1 2">
    <name type="scientific">Rubroshorea leprosula</name>
    <dbReference type="NCBI Taxonomy" id="152421"/>
    <lineage>
        <taxon>Eukaryota</taxon>
        <taxon>Viridiplantae</taxon>
        <taxon>Streptophyta</taxon>
        <taxon>Embryophyta</taxon>
        <taxon>Tracheophyta</taxon>
        <taxon>Spermatophyta</taxon>
        <taxon>Magnoliopsida</taxon>
        <taxon>eudicotyledons</taxon>
        <taxon>Gunneridae</taxon>
        <taxon>Pentapetalae</taxon>
        <taxon>rosids</taxon>
        <taxon>malvids</taxon>
        <taxon>Malvales</taxon>
        <taxon>Dipterocarpaceae</taxon>
        <taxon>Rubroshorea</taxon>
    </lineage>
</organism>
<protein>
    <submittedName>
        <fullName evidence="1">Uncharacterized protein</fullName>
    </submittedName>
</protein>
<accession>A0AAV5KB26</accession>
<dbReference type="Proteomes" id="UP001054252">
    <property type="component" value="Unassembled WGS sequence"/>
</dbReference>
<sequence>MVGLVSSAKFDQLFQPSWAMDHFIHEGELLKLKLDNYSGNISVSSP</sequence>
<comment type="caution">
    <text evidence="1">The sequence shown here is derived from an EMBL/GenBank/DDBJ whole genome shotgun (WGS) entry which is preliminary data.</text>
</comment>
<name>A0AAV5KB26_9ROSI</name>
<proteinExistence type="predicted"/>
<evidence type="ECO:0000313" key="1">
    <source>
        <dbReference type="EMBL" id="GKV21420.1"/>
    </source>
</evidence>
<gene>
    <name evidence="1" type="ORF">SLEP1_g31402</name>
</gene>
<dbReference type="EMBL" id="BPVZ01000057">
    <property type="protein sequence ID" value="GKV21420.1"/>
    <property type="molecule type" value="Genomic_DNA"/>
</dbReference>
<evidence type="ECO:0000313" key="2">
    <source>
        <dbReference type="Proteomes" id="UP001054252"/>
    </source>
</evidence>
<keyword evidence="2" id="KW-1185">Reference proteome</keyword>
<dbReference type="AlphaFoldDB" id="A0AAV5KB26"/>
<reference evidence="1 2" key="1">
    <citation type="journal article" date="2021" name="Commun. Biol.">
        <title>The genome of Shorea leprosula (Dipterocarpaceae) highlights the ecological relevance of drought in aseasonal tropical rainforests.</title>
        <authorList>
            <person name="Ng K.K.S."/>
            <person name="Kobayashi M.J."/>
            <person name="Fawcett J.A."/>
            <person name="Hatakeyama M."/>
            <person name="Paape T."/>
            <person name="Ng C.H."/>
            <person name="Ang C.C."/>
            <person name="Tnah L.H."/>
            <person name="Lee C.T."/>
            <person name="Nishiyama T."/>
            <person name="Sese J."/>
            <person name="O'Brien M.J."/>
            <person name="Copetti D."/>
            <person name="Mohd Noor M.I."/>
            <person name="Ong R.C."/>
            <person name="Putra M."/>
            <person name="Sireger I.Z."/>
            <person name="Indrioko S."/>
            <person name="Kosugi Y."/>
            <person name="Izuno A."/>
            <person name="Isagi Y."/>
            <person name="Lee S.L."/>
            <person name="Shimizu K.K."/>
        </authorList>
    </citation>
    <scope>NUCLEOTIDE SEQUENCE [LARGE SCALE GENOMIC DNA]</scope>
    <source>
        <strain evidence="1">214</strain>
    </source>
</reference>